<feature type="transmembrane region" description="Helical" evidence="1">
    <location>
        <begin position="121"/>
        <end position="140"/>
    </location>
</feature>
<dbReference type="AlphaFoldDB" id="J3LJ19"/>
<evidence type="ECO:0000313" key="2">
    <source>
        <dbReference type="EnsemblPlants" id="OB03G10450.1"/>
    </source>
</evidence>
<dbReference type="EnsemblPlants" id="OB03G10450.1">
    <property type="protein sequence ID" value="OB03G10450.1"/>
    <property type="gene ID" value="OB03G10450"/>
</dbReference>
<name>J3LJ19_ORYBR</name>
<dbReference type="Proteomes" id="UP000006038">
    <property type="component" value="Chromosome 3"/>
</dbReference>
<reference evidence="2" key="1">
    <citation type="journal article" date="2013" name="Nat. Commun.">
        <title>Whole-genome sequencing of Oryza brachyantha reveals mechanisms underlying Oryza genome evolution.</title>
        <authorList>
            <person name="Chen J."/>
            <person name="Huang Q."/>
            <person name="Gao D."/>
            <person name="Wang J."/>
            <person name="Lang Y."/>
            <person name="Liu T."/>
            <person name="Li B."/>
            <person name="Bai Z."/>
            <person name="Luis Goicoechea J."/>
            <person name="Liang C."/>
            <person name="Chen C."/>
            <person name="Zhang W."/>
            <person name="Sun S."/>
            <person name="Liao Y."/>
            <person name="Zhang X."/>
            <person name="Yang L."/>
            <person name="Song C."/>
            <person name="Wang M."/>
            <person name="Shi J."/>
            <person name="Liu G."/>
            <person name="Liu J."/>
            <person name="Zhou H."/>
            <person name="Zhou W."/>
            <person name="Yu Q."/>
            <person name="An N."/>
            <person name="Chen Y."/>
            <person name="Cai Q."/>
            <person name="Wang B."/>
            <person name="Liu B."/>
            <person name="Min J."/>
            <person name="Huang Y."/>
            <person name="Wu H."/>
            <person name="Li Z."/>
            <person name="Zhang Y."/>
            <person name="Yin Y."/>
            <person name="Song W."/>
            <person name="Jiang J."/>
            <person name="Jackson S.A."/>
            <person name="Wing R.A."/>
            <person name="Wang J."/>
            <person name="Chen M."/>
        </authorList>
    </citation>
    <scope>NUCLEOTIDE SEQUENCE [LARGE SCALE GENOMIC DNA]</scope>
    <source>
        <strain evidence="2">cv. IRGC 101232</strain>
    </source>
</reference>
<keyword evidence="1" id="KW-0812">Transmembrane</keyword>
<reference evidence="2" key="2">
    <citation type="submission" date="2013-04" db="UniProtKB">
        <authorList>
            <consortium name="EnsemblPlants"/>
        </authorList>
    </citation>
    <scope>IDENTIFICATION</scope>
</reference>
<dbReference type="Gramene" id="OB03G10450.1">
    <property type="protein sequence ID" value="OB03G10450.1"/>
    <property type="gene ID" value="OB03G10450"/>
</dbReference>
<evidence type="ECO:0000313" key="3">
    <source>
        <dbReference type="Proteomes" id="UP000006038"/>
    </source>
</evidence>
<keyword evidence="3" id="KW-1185">Reference proteome</keyword>
<feature type="transmembrane region" description="Helical" evidence="1">
    <location>
        <begin position="161"/>
        <end position="186"/>
    </location>
</feature>
<evidence type="ECO:0000256" key="1">
    <source>
        <dbReference type="SAM" id="Phobius"/>
    </source>
</evidence>
<keyword evidence="1" id="KW-1133">Transmembrane helix</keyword>
<protein>
    <submittedName>
        <fullName evidence="2">Uncharacterized protein</fullName>
    </submittedName>
</protein>
<accession>J3LJ19</accession>
<organism evidence="2">
    <name type="scientific">Oryza brachyantha</name>
    <name type="common">malo sina</name>
    <dbReference type="NCBI Taxonomy" id="4533"/>
    <lineage>
        <taxon>Eukaryota</taxon>
        <taxon>Viridiplantae</taxon>
        <taxon>Streptophyta</taxon>
        <taxon>Embryophyta</taxon>
        <taxon>Tracheophyta</taxon>
        <taxon>Spermatophyta</taxon>
        <taxon>Magnoliopsida</taxon>
        <taxon>Liliopsida</taxon>
        <taxon>Poales</taxon>
        <taxon>Poaceae</taxon>
        <taxon>BOP clade</taxon>
        <taxon>Oryzoideae</taxon>
        <taxon>Oryzeae</taxon>
        <taxon>Oryzinae</taxon>
        <taxon>Oryza</taxon>
    </lineage>
</organism>
<keyword evidence="1" id="KW-0472">Membrane</keyword>
<proteinExistence type="predicted"/>
<dbReference type="HOGENOM" id="CLU_1392124_0_0_1"/>
<sequence length="196" mass="21277">MDLDVIMSLLISPSSSFLCFCLPLVEGLKSSLSIPEAFHAKVRSCTCLESFLTVKTESWIQSESLCKSSSYTDGLSLLVPLVTILNLLLTSLIENFELSVALYFGDCCCKHVEAVATAVSIPLGFGFSITILLTVLLLLVPSDVPFITDLSFLQKKICLPSLPCVLTATSCCFEFLVFSPFSTIFLGSNLVTTCLF</sequence>